<gene>
    <name evidence="2" type="ORF">D0Y53_00930</name>
</gene>
<dbReference type="RefSeq" id="WP_117201237.1">
    <property type="nucleotide sequence ID" value="NZ_JBHTBK010000005.1"/>
</dbReference>
<name>A0A372DSN5_9GAMM</name>
<keyword evidence="1" id="KW-0812">Transmembrane</keyword>
<accession>A0A372DSN5</accession>
<organism evidence="2 3">
    <name type="scientific">Cognatiluteimonas weifangensis</name>
    <dbReference type="NCBI Taxonomy" id="2303539"/>
    <lineage>
        <taxon>Bacteria</taxon>
        <taxon>Pseudomonadati</taxon>
        <taxon>Pseudomonadota</taxon>
        <taxon>Gammaproteobacteria</taxon>
        <taxon>Lysobacterales</taxon>
        <taxon>Lysobacteraceae</taxon>
        <taxon>Cognatiluteimonas</taxon>
    </lineage>
</organism>
<dbReference type="EMBL" id="QVPD01000001">
    <property type="protein sequence ID" value="RFP62417.1"/>
    <property type="molecule type" value="Genomic_DNA"/>
</dbReference>
<reference evidence="2 3" key="1">
    <citation type="submission" date="2018-08" db="EMBL/GenBank/DDBJ databases">
        <title>Lysobacter weifangensis sp. nov., a new member of the family 'Xanthomonadaceae', isolated from soil in a farmland.</title>
        <authorList>
            <person name="Zhao H."/>
        </authorList>
    </citation>
    <scope>NUCLEOTIDE SEQUENCE [LARGE SCALE GENOMIC DNA]</scope>
    <source>
        <strain evidence="2 3">WF-2</strain>
    </source>
</reference>
<evidence type="ECO:0000256" key="1">
    <source>
        <dbReference type="SAM" id="Phobius"/>
    </source>
</evidence>
<sequence>MEHGPVQIVQFLRLFERLGDGWIALVATGVFAGLLVRLASSRQRHVGFWSSALLGVAGAVLGVSAAGVFGIALPGPGARFLAALAGSCVLALPGGMLARMLRRRKAPPP</sequence>
<feature type="transmembrane region" description="Helical" evidence="1">
    <location>
        <begin position="80"/>
        <end position="101"/>
    </location>
</feature>
<protein>
    <recommendedName>
        <fullName evidence="4">GlsB/YeaQ/YmgE family stress response membrane protein</fullName>
    </recommendedName>
</protein>
<dbReference type="AlphaFoldDB" id="A0A372DSN5"/>
<keyword evidence="1" id="KW-0472">Membrane</keyword>
<feature type="transmembrane region" description="Helical" evidence="1">
    <location>
        <begin position="52"/>
        <end position="74"/>
    </location>
</feature>
<evidence type="ECO:0000313" key="3">
    <source>
        <dbReference type="Proteomes" id="UP000262917"/>
    </source>
</evidence>
<dbReference type="Proteomes" id="UP000262917">
    <property type="component" value="Unassembled WGS sequence"/>
</dbReference>
<evidence type="ECO:0000313" key="2">
    <source>
        <dbReference type="EMBL" id="RFP62417.1"/>
    </source>
</evidence>
<keyword evidence="1" id="KW-1133">Transmembrane helix</keyword>
<keyword evidence="3" id="KW-1185">Reference proteome</keyword>
<evidence type="ECO:0008006" key="4">
    <source>
        <dbReference type="Google" id="ProtNLM"/>
    </source>
</evidence>
<proteinExistence type="predicted"/>
<feature type="transmembrane region" description="Helical" evidence="1">
    <location>
        <begin position="21"/>
        <end position="40"/>
    </location>
</feature>
<comment type="caution">
    <text evidence="2">The sequence shown here is derived from an EMBL/GenBank/DDBJ whole genome shotgun (WGS) entry which is preliminary data.</text>
</comment>